<protein>
    <submittedName>
        <fullName evidence="1">Uncharacterized protein</fullName>
    </submittedName>
</protein>
<dbReference type="STRING" id="398512.Bccel_2894"/>
<organism evidence="1 2">
    <name type="scientific">Pseudobacteroides cellulosolvens ATCC 35603 = DSM 2933</name>
    <dbReference type="NCBI Taxonomy" id="398512"/>
    <lineage>
        <taxon>Bacteria</taxon>
        <taxon>Bacillati</taxon>
        <taxon>Bacillota</taxon>
        <taxon>Clostridia</taxon>
        <taxon>Eubacteriales</taxon>
        <taxon>Oscillospiraceae</taxon>
        <taxon>Pseudobacteroides</taxon>
    </lineage>
</organism>
<dbReference type="RefSeq" id="WP_050753462.1">
    <property type="nucleotide sequence ID" value="NZ_JQKC01000044.1"/>
</dbReference>
<dbReference type="PATRIC" id="fig|398512.5.peg.3031"/>
<dbReference type="EMBL" id="LGTC01000001">
    <property type="protein sequence ID" value="KNY27623.1"/>
    <property type="molecule type" value="Genomic_DNA"/>
</dbReference>
<dbReference type="SUPFAM" id="SSF48239">
    <property type="entry name" value="Terpenoid cyclases/Protein prenyltransferases"/>
    <property type="match status" value="1"/>
</dbReference>
<reference evidence="2" key="1">
    <citation type="submission" date="2015-07" db="EMBL/GenBank/DDBJ databases">
        <title>Near-Complete Genome Sequence of the Cellulolytic Bacterium Bacteroides (Pseudobacteroides) cellulosolvens ATCC 35603.</title>
        <authorList>
            <person name="Dassa B."/>
            <person name="Utturkar S.M."/>
            <person name="Klingeman D.M."/>
            <person name="Hurt R.A."/>
            <person name="Keller M."/>
            <person name="Xu J."/>
            <person name="Reddy Y.H.K."/>
            <person name="Borovok I."/>
            <person name="Grinberg I.R."/>
            <person name="Lamed R."/>
            <person name="Zhivin O."/>
            <person name="Bayer E.A."/>
            <person name="Brown S.D."/>
        </authorList>
    </citation>
    <scope>NUCLEOTIDE SEQUENCE [LARGE SCALE GENOMIC DNA]</scope>
    <source>
        <strain evidence="2">DSM 2933</strain>
    </source>
</reference>
<dbReference type="OrthoDB" id="9790865at2"/>
<keyword evidence="2" id="KW-1185">Reference proteome</keyword>
<name>A0A0L6JPB1_9FIRM</name>
<evidence type="ECO:0000313" key="2">
    <source>
        <dbReference type="Proteomes" id="UP000036923"/>
    </source>
</evidence>
<proteinExistence type="predicted"/>
<gene>
    <name evidence="1" type="ORF">Bccel_2894</name>
</gene>
<comment type="caution">
    <text evidence="1">The sequence shown here is derived from an EMBL/GenBank/DDBJ whole genome shotgun (WGS) entry which is preliminary data.</text>
</comment>
<sequence length="323" mass="37224">MKVINWLLESQPYVEYATRVSILKQNKSSLNELRNLVLLDSRIKRYLNDIADFNSILVTNHKNPELPIHKLIFLLDVGLDTDVPEIDMAIKQIIKNRDEYGMYKSMTNIPKHFGGSGEDTLAWSLCDAPLMLYALLKAGISYENNIKKGVEYIGALQRDNGFPCTVSNELGKFRGPGKKDDCCPYATLIILKLLSLIPEYANSELVTIGINQLLKLWENSKALHPYMFYMGTDFRKLKAPTLWYDIISISDCLSYFEFAKKDKRFQEILDVIESKANQNNQFTPESIYQKCKDWDFGQKKQPSSWLTFLCLRILERSGRVSFD</sequence>
<dbReference type="InterPro" id="IPR008930">
    <property type="entry name" value="Terpenoid_cyclase/PrenylTrfase"/>
</dbReference>
<accession>A0A0L6JPB1</accession>
<evidence type="ECO:0000313" key="1">
    <source>
        <dbReference type="EMBL" id="KNY27623.1"/>
    </source>
</evidence>
<dbReference type="Proteomes" id="UP000036923">
    <property type="component" value="Unassembled WGS sequence"/>
</dbReference>
<dbReference type="AlphaFoldDB" id="A0A0L6JPB1"/>
<dbReference type="eggNOG" id="ENOG502ZC8W">
    <property type="taxonomic scope" value="Bacteria"/>
</dbReference>